<keyword evidence="1 4" id="KW-0378">Hydrolase</keyword>
<feature type="domain" description="Inosine/uridine-preferring nucleoside hydrolase" evidence="3">
    <location>
        <begin position="5"/>
        <end position="305"/>
    </location>
</feature>
<dbReference type="InterPro" id="IPR001910">
    <property type="entry name" value="Inosine/uridine_hydrolase_dom"/>
</dbReference>
<sequence length="318" mass="36230">MNKKIIFFGDFGIDDAVSLIYADKTCRLDIIGIVADYGNVSREIVTENVYFLERYYATKIKIIKGASRPMTAEDPLFFPEIHGEHGLGSIIPPKTRGMKRENFYEIIKLIEPCPEDIIIVATGRLTALATLFLLYPEVMSCVHAYYIMGGAFLCPGNVTPVSEANFYSDPIATNIVMKYAKNVSIYPLNVTQRAIITPEMVNFIDDKGTGQAKLIKPMIDFYYENYYKKQYPGIGGSPIHDLLPFIALRKDTIFEYKKSAVWISTTNDETRGQSVADFRRTAEQTRFDNRPVQRIAVNFRYQAFKREFMSTMLKPDCS</sequence>
<dbReference type="EMBL" id="FMIK01000026">
    <property type="protein sequence ID" value="SCL93620.1"/>
    <property type="molecule type" value="Genomic_DNA"/>
</dbReference>
<comment type="caution">
    <text evidence="4">The sequence shown here is derived from an EMBL/GenBank/DDBJ whole genome shotgun (WGS) entry which is preliminary data.</text>
</comment>
<gene>
    <name evidence="4" type="ORF">BCB44BAC_02228</name>
</gene>
<dbReference type="Pfam" id="PF01156">
    <property type="entry name" value="IU_nuc_hydro"/>
    <property type="match status" value="1"/>
</dbReference>
<name>A0AAX2CHH1_9BACI</name>
<dbReference type="InterPro" id="IPR023186">
    <property type="entry name" value="IUNH"/>
</dbReference>
<dbReference type="FunFam" id="3.90.245.10:FF:000005">
    <property type="entry name" value="Inosine-uridine preferring nucleoside hydrolase"/>
    <property type="match status" value="1"/>
</dbReference>
<dbReference type="Gene3D" id="3.90.245.10">
    <property type="entry name" value="Ribonucleoside hydrolase-like"/>
    <property type="match status" value="1"/>
</dbReference>
<evidence type="ECO:0000313" key="4">
    <source>
        <dbReference type="EMBL" id="SCL93620.1"/>
    </source>
</evidence>
<dbReference type="AlphaFoldDB" id="A0AAX2CHH1"/>
<evidence type="ECO:0000313" key="5">
    <source>
        <dbReference type="Proteomes" id="UP000242164"/>
    </source>
</evidence>
<organism evidence="4 5">
    <name type="scientific">Bacillus cytotoxicus</name>
    <dbReference type="NCBI Taxonomy" id="580165"/>
    <lineage>
        <taxon>Bacteria</taxon>
        <taxon>Bacillati</taxon>
        <taxon>Bacillota</taxon>
        <taxon>Bacilli</taxon>
        <taxon>Bacillales</taxon>
        <taxon>Bacillaceae</taxon>
        <taxon>Bacillus</taxon>
        <taxon>Bacillus cereus group</taxon>
    </lineage>
</organism>
<dbReference type="GO" id="GO:0006152">
    <property type="term" value="P:purine nucleoside catabolic process"/>
    <property type="evidence" value="ECO:0007669"/>
    <property type="project" value="TreeGrafter"/>
</dbReference>
<dbReference type="PANTHER" id="PTHR12304">
    <property type="entry name" value="INOSINE-URIDINE PREFERRING NUCLEOSIDE HYDROLASE"/>
    <property type="match status" value="1"/>
</dbReference>
<keyword evidence="2" id="KW-0326">Glycosidase</keyword>
<proteinExistence type="predicted"/>
<evidence type="ECO:0000259" key="3">
    <source>
        <dbReference type="Pfam" id="PF01156"/>
    </source>
</evidence>
<dbReference type="PANTHER" id="PTHR12304:SF4">
    <property type="entry name" value="URIDINE NUCLEOSIDASE"/>
    <property type="match status" value="1"/>
</dbReference>
<dbReference type="CDD" id="cd00455">
    <property type="entry name" value="nuc_hydro"/>
    <property type="match status" value="1"/>
</dbReference>
<dbReference type="GO" id="GO:0008477">
    <property type="term" value="F:purine nucleosidase activity"/>
    <property type="evidence" value="ECO:0007669"/>
    <property type="project" value="TreeGrafter"/>
</dbReference>
<dbReference type="InterPro" id="IPR036452">
    <property type="entry name" value="Ribo_hydro-like"/>
</dbReference>
<evidence type="ECO:0000256" key="2">
    <source>
        <dbReference type="ARBA" id="ARBA00023295"/>
    </source>
</evidence>
<accession>A0AAX2CHH1</accession>
<reference evidence="4 5" key="1">
    <citation type="submission" date="2016-08" db="EMBL/GenBank/DDBJ databases">
        <authorList>
            <person name="Loux V."/>
            <person name="Rue O."/>
        </authorList>
    </citation>
    <scope>NUCLEOTIDE SEQUENCE [LARGE SCALE GENOMIC DNA]</scope>
    <source>
        <strain evidence="4 5">AFSSA_08CEB44bac</strain>
    </source>
</reference>
<evidence type="ECO:0000256" key="1">
    <source>
        <dbReference type="ARBA" id="ARBA00022801"/>
    </source>
</evidence>
<protein>
    <submittedName>
        <fullName evidence="4">Inosine/uridine-preferring nucleoside hydrolase</fullName>
    </submittedName>
</protein>
<dbReference type="GO" id="GO:0005829">
    <property type="term" value="C:cytosol"/>
    <property type="evidence" value="ECO:0007669"/>
    <property type="project" value="TreeGrafter"/>
</dbReference>
<dbReference type="SUPFAM" id="SSF53590">
    <property type="entry name" value="Nucleoside hydrolase"/>
    <property type="match status" value="1"/>
</dbReference>
<dbReference type="Proteomes" id="UP000242164">
    <property type="component" value="Unassembled WGS sequence"/>
</dbReference>